<dbReference type="AlphaFoldDB" id="A0A9C6WJI6"/>
<dbReference type="InterPro" id="IPR004117">
    <property type="entry name" value="7tm6_olfct_rcpt"/>
</dbReference>
<dbReference type="RefSeq" id="XP_051861807.1">
    <property type="nucleotide sequence ID" value="XM_052005847.1"/>
</dbReference>
<sequence>MQTLSGNFLKLQVKYFRVIGFDIIGSKRNWLQPWKTIVLMVGVSITQFMVVSFSIANFEDIEKLTDALTAMIMNHLSLLNYLWDNRKLHNFLISCGILNIASFGVVLSTIALDTFYVSLTHNLVALFKTAQYKMQFFAVTTPQETNDRLRDIIYLYKVSLDMSNRLKHFFRLLICIQMVLTSVHLCVLNFTLSYNFGQPQMFFYIVFIIAVLIQLLIYCHCGEYLKTTSQGFAVAIYDSPWYETIAVNPAIGRYLQISMMRSQRAIQIDGYFFAANMEVFLSVNIINYSNFILIHMLFLIYRL</sequence>
<accession>A0A9C6WJI6</accession>
<dbReference type="Pfam" id="PF02949">
    <property type="entry name" value="7tm_6"/>
    <property type="match status" value="1"/>
</dbReference>
<evidence type="ECO:0000313" key="12">
    <source>
        <dbReference type="RefSeq" id="XP_051861807.1"/>
    </source>
</evidence>
<evidence type="ECO:0000256" key="4">
    <source>
        <dbReference type="ARBA" id="ARBA00022692"/>
    </source>
</evidence>
<evidence type="ECO:0000256" key="2">
    <source>
        <dbReference type="ARBA" id="ARBA00022475"/>
    </source>
</evidence>
<evidence type="ECO:0000256" key="10">
    <source>
        <dbReference type="SAM" id="Phobius"/>
    </source>
</evidence>
<evidence type="ECO:0000256" key="7">
    <source>
        <dbReference type="ARBA" id="ARBA00023136"/>
    </source>
</evidence>
<comment type="subcellular location">
    <subcellularLocation>
        <location evidence="1">Cell membrane</location>
        <topology evidence="1">Multi-pass membrane protein</topology>
    </subcellularLocation>
</comment>
<organism evidence="11 12">
    <name type="scientific">Drosophila albomicans</name>
    <name type="common">Fruit fly</name>
    <dbReference type="NCBI Taxonomy" id="7291"/>
    <lineage>
        <taxon>Eukaryota</taxon>
        <taxon>Metazoa</taxon>
        <taxon>Ecdysozoa</taxon>
        <taxon>Arthropoda</taxon>
        <taxon>Hexapoda</taxon>
        <taxon>Insecta</taxon>
        <taxon>Pterygota</taxon>
        <taxon>Neoptera</taxon>
        <taxon>Endopterygota</taxon>
        <taxon>Diptera</taxon>
        <taxon>Brachycera</taxon>
        <taxon>Muscomorpha</taxon>
        <taxon>Ephydroidea</taxon>
        <taxon>Drosophilidae</taxon>
        <taxon>Drosophila</taxon>
    </lineage>
</organism>
<keyword evidence="5" id="KW-0552">Olfaction</keyword>
<dbReference type="GO" id="GO:0005886">
    <property type="term" value="C:plasma membrane"/>
    <property type="evidence" value="ECO:0007669"/>
    <property type="project" value="UniProtKB-SubCell"/>
</dbReference>
<evidence type="ECO:0000256" key="5">
    <source>
        <dbReference type="ARBA" id="ARBA00022725"/>
    </source>
</evidence>
<evidence type="ECO:0000313" key="11">
    <source>
        <dbReference type="Proteomes" id="UP000515160"/>
    </source>
</evidence>
<keyword evidence="11" id="KW-1185">Reference proteome</keyword>
<evidence type="ECO:0000256" key="3">
    <source>
        <dbReference type="ARBA" id="ARBA00022606"/>
    </source>
</evidence>
<dbReference type="GO" id="GO:0004984">
    <property type="term" value="F:olfactory receptor activity"/>
    <property type="evidence" value="ECO:0007669"/>
    <property type="project" value="InterPro"/>
</dbReference>
<reference evidence="12" key="1">
    <citation type="submission" date="2025-08" db="UniProtKB">
        <authorList>
            <consortium name="RefSeq"/>
        </authorList>
    </citation>
    <scope>IDENTIFICATION</scope>
    <source>
        <strain evidence="12">15112-1751.03</strain>
        <tissue evidence="12">Whole Adult</tissue>
    </source>
</reference>
<dbReference type="PANTHER" id="PTHR21137:SF43">
    <property type="entry name" value="ODORANT RECEPTOR 47A-RELATED"/>
    <property type="match status" value="1"/>
</dbReference>
<dbReference type="PANTHER" id="PTHR21137">
    <property type="entry name" value="ODORANT RECEPTOR"/>
    <property type="match status" value="1"/>
</dbReference>
<dbReference type="Proteomes" id="UP000515160">
    <property type="component" value="Chromosome 3"/>
</dbReference>
<evidence type="ECO:0000256" key="8">
    <source>
        <dbReference type="ARBA" id="ARBA00023170"/>
    </source>
</evidence>
<evidence type="ECO:0000256" key="9">
    <source>
        <dbReference type="ARBA" id="ARBA00023224"/>
    </source>
</evidence>
<dbReference type="OrthoDB" id="8185860at2759"/>
<keyword evidence="8 12" id="KW-0675">Receptor</keyword>
<dbReference type="GO" id="GO:0005549">
    <property type="term" value="F:odorant binding"/>
    <property type="evidence" value="ECO:0007669"/>
    <property type="project" value="InterPro"/>
</dbReference>
<feature type="transmembrane region" description="Helical" evidence="10">
    <location>
        <begin position="90"/>
        <end position="112"/>
    </location>
</feature>
<dbReference type="GeneID" id="117569188"/>
<evidence type="ECO:0000256" key="6">
    <source>
        <dbReference type="ARBA" id="ARBA00022989"/>
    </source>
</evidence>
<feature type="transmembrane region" description="Helical" evidence="10">
    <location>
        <begin position="279"/>
        <end position="301"/>
    </location>
</feature>
<keyword evidence="4 10" id="KW-0812">Transmembrane</keyword>
<gene>
    <name evidence="12" type="primary">LOC117569188</name>
</gene>
<feature type="transmembrane region" description="Helical" evidence="10">
    <location>
        <begin position="37"/>
        <end position="58"/>
    </location>
</feature>
<feature type="transmembrane region" description="Helical" evidence="10">
    <location>
        <begin position="169"/>
        <end position="190"/>
    </location>
</feature>
<keyword evidence="9" id="KW-0807">Transducer</keyword>
<protein>
    <submittedName>
        <fullName evidence="12">Odorant receptor 98b</fullName>
    </submittedName>
</protein>
<keyword evidence="6 10" id="KW-1133">Transmembrane helix</keyword>
<proteinExistence type="predicted"/>
<keyword evidence="2" id="KW-1003">Cell membrane</keyword>
<keyword evidence="3" id="KW-0716">Sensory transduction</keyword>
<name>A0A9C6WJI6_DROAB</name>
<keyword evidence="7 10" id="KW-0472">Membrane</keyword>
<feature type="transmembrane region" description="Helical" evidence="10">
    <location>
        <begin position="202"/>
        <end position="218"/>
    </location>
</feature>
<dbReference type="GO" id="GO:0007165">
    <property type="term" value="P:signal transduction"/>
    <property type="evidence" value="ECO:0007669"/>
    <property type="project" value="UniProtKB-KW"/>
</dbReference>
<evidence type="ECO:0000256" key="1">
    <source>
        <dbReference type="ARBA" id="ARBA00004651"/>
    </source>
</evidence>